<reference evidence="2 3" key="1">
    <citation type="submission" date="2018-11" db="EMBL/GenBank/DDBJ databases">
        <authorList>
            <consortium name="Pathogen Informatics"/>
        </authorList>
    </citation>
    <scope>NUCLEOTIDE SEQUENCE [LARGE SCALE GENOMIC DNA]</scope>
</reference>
<dbReference type="EMBL" id="UYRV01001016">
    <property type="protein sequence ID" value="VDK46085.1"/>
    <property type="molecule type" value="Genomic_DNA"/>
</dbReference>
<organism evidence="2 3">
    <name type="scientific">Cylicostephanus goldi</name>
    <name type="common">Nematode worm</name>
    <dbReference type="NCBI Taxonomy" id="71465"/>
    <lineage>
        <taxon>Eukaryota</taxon>
        <taxon>Metazoa</taxon>
        <taxon>Ecdysozoa</taxon>
        <taxon>Nematoda</taxon>
        <taxon>Chromadorea</taxon>
        <taxon>Rhabditida</taxon>
        <taxon>Rhabditina</taxon>
        <taxon>Rhabditomorpha</taxon>
        <taxon>Strongyloidea</taxon>
        <taxon>Strongylidae</taxon>
        <taxon>Cylicostephanus</taxon>
    </lineage>
</organism>
<sequence>MGLMEEIVERVARIEKELMEAPGWNIASGASSKGMEEVVLQEKKYKAQMMTKMDKVANRLNRMEGQLRSTIAEKGDKGVVDEVSTRVHQIERKIDENTPQEKRFKGLLMSVLDGIATRVERIENEMKDATLETRENVPLTGKEMTAYRLKRMQMISGDVSIVLDEIANRVERIEKEIRAVLLEKEDKRAVNKIANRLERIETEMSDAQLKIENRASLAVMLDETANRLERIEKEMKSVLLKKGDKVFLKSYHKSDIMPSPFQSAVDEVAYHVERMEKEMMGVTEAVANRVERLETEVRHNLMKKTEKAKLTNELDEVAQRVEHIERELRVTTLEKGDKVLLSAKYMFLGEVDFEELRFLESFKR</sequence>
<name>A0A3P6QZ68_CYLGO</name>
<evidence type="ECO:0000313" key="2">
    <source>
        <dbReference type="EMBL" id="VDK46085.1"/>
    </source>
</evidence>
<keyword evidence="3" id="KW-1185">Reference proteome</keyword>
<evidence type="ECO:0000313" key="3">
    <source>
        <dbReference type="Proteomes" id="UP000271889"/>
    </source>
</evidence>
<proteinExistence type="predicted"/>
<dbReference type="AlphaFoldDB" id="A0A3P6QZ68"/>
<evidence type="ECO:0000256" key="1">
    <source>
        <dbReference type="SAM" id="Coils"/>
    </source>
</evidence>
<feature type="coiled-coil region" evidence="1">
    <location>
        <begin position="46"/>
        <end position="73"/>
    </location>
</feature>
<dbReference type="Proteomes" id="UP000271889">
    <property type="component" value="Unassembled WGS sequence"/>
</dbReference>
<feature type="coiled-coil region" evidence="1">
    <location>
        <begin position="307"/>
        <end position="334"/>
    </location>
</feature>
<feature type="coiled-coil region" evidence="1">
    <location>
        <begin position="163"/>
        <end position="241"/>
    </location>
</feature>
<protein>
    <submittedName>
        <fullName evidence="2">Uncharacterized protein</fullName>
    </submittedName>
</protein>
<dbReference type="OrthoDB" id="10523023at2759"/>
<accession>A0A3P6QZ68</accession>
<keyword evidence="1" id="KW-0175">Coiled coil</keyword>
<gene>
    <name evidence="2" type="ORF">CGOC_LOCUS668</name>
</gene>